<evidence type="ECO:0000256" key="1">
    <source>
        <dbReference type="SAM" id="MobiDB-lite"/>
    </source>
</evidence>
<protein>
    <submittedName>
        <fullName evidence="2">Histidine phosphatase family protein</fullName>
    </submittedName>
</protein>
<dbReference type="Pfam" id="PF00300">
    <property type="entry name" value="His_Phos_1"/>
    <property type="match status" value="1"/>
</dbReference>
<dbReference type="SMART" id="SM00855">
    <property type="entry name" value="PGAM"/>
    <property type="match status" value="1"/>
</dbReference>
<dbReference type="PANTHER" id="PTHR48100">
    <property type="entry name" value="BROAD-SPECIFICITY PHOSPHATASE YOR283W-RELATED"/>
    <property type="match status" value="1"/>
</dbReference>
<keyword evidence="3" id="KW-1185">Reference proteome</keyword>
<dbReference type="EMBL" id="BAABHQ010000001">
    <property type="protein sequence ID" value="GAA4858432.1"/>
    <property type="molecule type" value="Genomic_DNA"/>
</dbReference>
<dbReference type="PANTHER" id="PTHR48100:SF2">
    <property type="entry name" value="CONSERVED PROTEIN"/>
    <property type="match status" value="1"/>
</dbReference>
<dbReference type="InterPro" id="IPR022492">
    <property type="entry name" value="Phosphomutase_MSMEG4193_put"/>
</dbReference>
<evidence type="ECO:0000313" key="2">
    <source>
        <dbReference type="EMBL" id="GAA4858432.1"/>
    </source>
</evidence>
<gene>
    <name evidence="2" type="ORF">GCM10023203_01530</name>
</gene>
<dbReference type="Proteomes" id="UP001500457">
    <property type="component" value="Unassembled WGS sequence"/>
</dbReference>
<dbReference type="InterPro" id="IPR013078">
    <property type="entry name" value="His_Pase_superF_clade-1"/>
</dbReference>
<dbReference type="CDD" id="cd07067">
    <property type="entry name" value="HP_PGM_like"/>
    <property type="match status" value="1"/>
</dbReference>
<proteinExistence type="predicted"/>
<dbReference type="Gene3D" id="3.40.50.1240">
    <property type="entry name" value="Phosphoglycerate mutase-like"/>
    <property type="match status" value="1"/>
</dbReference>
<dbReference type="SUPFAM" id="SSF53254">
    <property type="entry name" value="Phosphoglycerate mutase-like"/>
    <property type="match status" value="1"/>
</dbReference>
<dbReference type="InterPro" id="IPR029033">
    <property type="entry name" value="His_PPase_superfam"/>
</dbReference>
<evidence type="ECO:0000313" key="3">
    <source>
        <dbReference type="Proteomes" id="UP001500457"/>
    </source>
</evidence>
<feature type="region of interest" description="Disordered" evidence="1">
    <location>
        <begin position="209"/>
        <end position="254"/>
    </location>
</feature>
<dbReference type="NCBIfam" id="TIGR03848">
    <property type="entry name" value="MSMEG_4193"/>
    <property type="match status" value="1"/>
</dbReference>
<name>A0ABP9DS48_9PSEU</name>
<accession>A0ABP9DS48</accession>
<organism evidence="2 3">
    <name type="scientific">Actinomycetospora straminea</name>
    <dbReference type="NCBI Taxonomy" id="663607"/>
    <lineage>
        <taxon>Bacteria</taxon>
        <taxon>Bacillati</taxon>
        <taxon>Actinomycetota</taxon>
        <taxon>Actinomycetes</taxon>
        <taxon>Pseudonocardiales</taxon>
        <taxon>Pseudonocardiaceae</taxon>
        <taxon>Actinomycetospora</taxon>
    </lineage>
</organism>
<dbReference type="InterPro" id="IPR050275">
    <property type="entry name" value="PGM_Phosphatase"/>
</dbReference>
<sequence>MSVLVTTVILLRHGRSTANVSGVLAGRTEGVGLDDHGRSQAEKLVDRLAELPLAAAVTSPLQRCRETLAPLLAARGLEATVEEDLSEVDYGDWTGRKLGELGKEDLWKVVQAHPSAAVFPGGEGLAGMQARAVAAIRRHAARIGAEHGEKALWVACSHGDVIKAAVADALGLHLDSFQRIVVDPCSVSVISYTPTRPFVVRVNDTGGDLSALVPKPDTDETGETGEPGGDESTAAAGDDVVPAEATVGGSTGVA</sequence>
<reference evidence="3" key="1">
    <citation type="journal article" date="2019" name="Int. J. Syst. Evol. Microbiol.">
        <title>The Global Catalogue of Microorganisms (GCM) 10K type strain sequencing project: providing services to taxonomists for standard genome sequencing and annotation.</title>
        <authorList>
            <consortium name="The Broad Institute Genomics Platform"/>
            <consortium name="The Broad Institute Genome Sequencing Center for Infectious Disease"/>
            <person name="Wu L."/>
            <person name="Ma J."/>
        </authorList>
    </citation>
    <scope>NUCLEOTIDE SEQUENCE [LARGE SCALE GENOMIC DNA]</scope>
    <source>
        <strain evidence="3">JCM 17983</strain>
    </source>
</reference>
<comment type="caution">
    <text evidence="2">The sequence shown here is derived from an EMBL/GenBank/DDBJ whole genome shotgun (WGS) entry which is preliminary data.</text>
</comment>